<feature type="region of interest" description="Disordered" evidence="1">
    <location>
        <begin position="1"/>
        <end position="35"/>
    </location>
</feature>
<protein>
    <submittedName>
        <fullName evidence="2">E3 ubiquitin-protein ligase bre1</fullName>
        <ecNumber evidence="2">2.3.2.27</ecNumber>
    </submittedName>
</protein>
<dbReference type="GO" id="GO:0061630">
    <property type="term" value="F:ubiquitin protein ligase activity"/>
    <property type="evidence" value="ECO:0007669"/>
    <property type="project" value="UniProtKB-EC"/>
</dbReference>
<dbReference type="EMBL" id="JAPEUR010000166">
    <property type="protein sequence ID" value="KAJ4317134.1"/>
    <property type="molecule type" value="Genomic_DNA"/>
</dbReference>
<keyword evidence="2" id="KW-0012">Acyltransferase</keyword>
<keyword evidence="2" id="KW-0808">Transferase</keyword>
<dbReference type="EC" id="2.3.2.27" evidence="2"/>
<comment type="caution">
    <text evidence="2">The sequence shown here is derived from an EMBL/GenBank/DDBJ whole genome shotgun (WGS) entry which is preliminary data.</text>
</comment>
<gene>
    <name evidence="2" type="primary">BRE1_2</name>
    <name evidence="2" type="ORF">N0V84_007519</name>
</gene>
<evidence type="ECO:0000256" key="1">
    <source>
        <dbReference type="SAM" id="MobiDB-lite"/>
    </source>
</evidence>
<dbReference type="Proteomes" id="UP001140502">
    <property type="component" value="Unassembled WGS sequence"/>
</dbReference>
<accession>A0A9W9BLI5</accession>
<organism evidence="2 3">
    <name type="scientific">Fusarium piperis</name>
    <dbReference type="NCBI Taxonomy" id="1435070"/>
    <lineage>
        <taxon>Eukaryota</taxon>
        <taxon>Fungi</taxon>
        <taxon>Dikarya</taxon>
        <taxon>Ascomycota</taxon>
        <taxon>Pezizomycotina</taxon>
        <taxon>Sordariomycetes</taxon>
        <taxon>Hypocreomycetidae</taxon>
        <taxon>Hypocreales</taxon>
        <taxon>Nectriaceae</taxon>
        <taxon>Fusarium</taxon>
        <taxon>Fusarium solani species complex</taxon>
    </lineage>
</organism>
<keyword evidence="3" id="KW-1185">Reference proteome</keyword>
<dbReference type="AlphaFoldDB" id="A0A9W9BLI5"/>
<dbReference type="OrthoDB" id="654191at2759"/>
<evidence type="ECO:0000313" key="2">
    <source>
        <dbReference type="EMBL" id="KAJ4317134.1"/>
    </source>
</evidence>
<proteinExistence type="predicted"/>
<sequence>MEDRKRPAISSADDLAPPSKRVAVNGSKAKDDSLEMKEESWIETLERPPRLPARNIFSSLPSCASALLSSL</sequence>
<reference evidence="2" key="1">
    <citation type="submission" date="2022-10" db="EMBL/GenBank/DDBJ databases">
        <title>Tapping the CABI collections for fungal endophytes: first genome assemblies for Collariella, Neodidymelliopsis, Ascochyta clinopodiicola, Didymella pomorum, Didymosphaeria variabile, Neocosmospora piperis and Neocucurbitaria cava.</title>
        <authorList>
            <person name="Hill R."/>
        </authorList>
    </citation>
    <scope>NUCLEOTIDE SEQUENCE</scope>
    <source>
        <strain evidence="2">IMI 366586</strain>
    </source>
</reference>
<evidence type="ECO:0000313" key="3">
    <source>
        <dbReference type="Proteomes" id="UP001140502"/>
    </source>
</evidence>
<name>A0A9W9BLI5_9HYPO</name>